<keyword evidence="2" id="KW-1185">Reference proteome</keyword>
<sequence length="136" mass="14952">MEIALRQIAPLAVCRRAGWIFNGSGSSLYSPLLLDPLYLCVAGCGGVGCFPEQVTKFLYLPHVNSAHRRIPARRLLHFPHVKSASASRQLRKHAGVRLKWGRKAKSVAVVVHTVVCYAKGLRLDGTRGVRKRVPSA</sequence>
<name>A0A2R6XIY6_MARPO</name>
<dbReference type="EMBL" id="KZ772684">
    <property type="protein sequence ID" value="PTQ46077.1"/>
    <property type="molecule type" value="Genomic_DNA"/>
</dbReference>
<protein>
    <submittedName>
        <fullName evidence="1">Uncharacterized protein</fullName>
    </submittedName>
</protein>
<reference evidence="2" key="1">
    <citation type="journal article" date="2017" name="Cell">
        <title>Insights into land plant evolution garnered from the Marchantia polymorpha genome.</title>
        <authorList>
            <person name="Bowman J.L."/>
            <person name="Kohchi T."/>
            <person name="Yamato K.T."/>
            <person name="Jenkins J."/>
            <person name="Shu S."/>
            <person name="Ishizaki K."/>
            <person name="Yamaoka S."/>
            <person name="Nishihama R."/>
            <person name="Nakamura Y."/>
            <person name="Berger F."/>
            <person name="Adam C."/>
            <person name="Aki S.S."/>
            <person name="Althoff F."/>
            <person name="Araki T."/>
            <person name="Arteaga-Vazquez M.A."/>
            <person name="Balasubrmanian S."/>
            <person name="Barry K."/>
            <person name="Bauer D."/>
            <person name="Boehm C.R."/>
            <person name="Briginshaw L."/>
            <person name="Caballero-Perez J."/>
            <person name="Catarino B."/>
            <person name="Chen F."/>
            <person name="Chiyoda S."/>
            <person name="Chovatia M."/>
            <person name="Davies K.M."/>
            <person name="Delmans M."/>
            <person name="Demura T."/>
            <person name="Dierschke T."/>
            <person name="Dolan L."/>
            <person name="Dorantes-Acosta A.E."/>
            <person name="Eklund D.M."/>
            <person name="Florent S.N."/>
            <person name="Flores-Sandoval E."/>
            <person name="Fujiyama A."/>
            <person name="Fukuzawa H."/>
            <person name="Galik B."/>
            <person name="Grimanelli D."/>
            <person name="Grimwood J."/>
            <person name="Grossniklaus U."/>
            <person name="Hamada T."/>
            <person name="Haseloff J."/>
            <person name="Hetherington A.J."/>
            <person name="Higo A."/>
            <person name="Hirakawa Y."/>
            <person name="Hundley H.N."/>
            <person name="Ikeda Y."/>
            <person name="Inoue K."/>
            <person name="Inoue S.I."/>
            <person name="Ishida S."/>
            <person name="Jia Q."/>
            <person name="Kakita M."/>
            <person name="Kanazawa T."/>
            <person name="Kawai Y."/>
            <person name="Kawashima T."/>
            <person name="Kennedy M."/>
            <person name="Kinose K."/>
            <person name="Kinoshita T."/>
            <person name="Kohara Y."/>
            <person name="Koide E."/>
            <person name="Komatsu K."/>
            <person name="Kopischke S."/>
            <person name="Kubo M."/>
            <person name="Kyozuka J."/>
            <person name="Lagercrantz U."/>
            <person name="Lin S.S."/>
            <person name="Lindquist E."/>
            <person name="Lipzen A.M."/>
            <person name="Lu C.W."/>
            <person name="De Luna E."/>
            <person name="Martienssen R.A."/>
            <person name="Minamino N."/>
            <person name="Mizutani M."/>
            <person name="Mizutani M."/>
            <person name="Mochizuki N."/>
            <person name="Monte I."/>
            <person name="Mosher R."/>
            <person name="Nagasaki H."/>
            <person name="Nakagami H."/>
            <person name="Naramoto S."/>
            <person name="Nishitani K."/>
            <person name="Ohtani M."/>
            <person name="Okamoto T."/>
            <person name="Okumura M."/>
            <person name="Phillips J."/>
            <person name="Pollak B."/>
            <person name="Reinders A."/>
            <person name="Rovekamp M."/>
            <person name="Sano R."/>
            <person name="Sawa S."/>
            <person name="Schmid M.W."/>
            <person name="Shirakawa M."/>
            <person name="Solano R."/>
            <person name="Spunde A."/>
            <person name="Suetsugu N."/>
            <person name="Sugano S."/>
            <person name="Sugiyama A."/>
            <person name="Sun R."/>
            <person name="Suzuki Y."/>
            <person name="Takenaka M."/>
            <person name="Takezawa D."/>
            <person name="Tomogane H."/>
            <person name="Tsuzuki M."/>
            <person name="Ueda T."/>
            <person name="Umeda M."/>
            <person name="Ward J.M."/>
            <person name="Watanabe Y."/>
            <person name="Yazaki K."/>
            <person name="Yokoyama R."/>
            <person name="Yoshitake Y."/>
            <person name="Yotsui I."/>
            <person name="Zachgo S."/>
            <person name="Schmutz J."/>
        </authorList>
    </citation>
    <scope>NUCLEOTIDE SEQUENCE [LARGE SCALE GENOMIC DNA]</scope>
    <source>
        <strain evidence="2">Tak-1</strain>
    </source>
</reference>
<accession>A0A2R6XIY6</accession>
<proteinExistence type="predicted"/>
<evidence type="ECO:0000313" key="2">
    <source>
        <dbReference type="Proteomes" id="UP000244005"/>
    </source>
</evidence>
<gene>
    <name evidence="1" type="ORF">MARPO_0012s0039</name>
</gene>
<evidence type="ECO:0000313" key="1">
    <source>
        <dbReference type="EMBL" id="PTQ46077.1"/>
    </source>
</evidence>
<organism evidence="1 2">
    <name type="scientific">Marchantia polymorpha</name>
    <name type="common">Common liverwort</name>
    <name type="synonym">Marchantia aquatica</name>
    <dbReference type="NCBI Taxonomy" id="3197"/>
    <lineage>
        <taxon>Eukaryota</taxon>
        <taxon>Viridiplantae</taxon>
        <taxon>Streptophyta</taxon>
        <taxon>Embryophyta</taxon>
        <taxon>Marchantiophyta</taxon>
        <taxon>Marchantiopsida</taxon>
        <taxon>Marchantiidae</taxon>
        <taxon>Marchantiales</taxon>
        <taxon>Marchantiaceae</taxon>
        <taxon>Marchantia</taxon>
    </lineage>
</organism>
<dbReference type="Proteomes" id="UP000244005">
    <property type="component" value="Unassembled WGS sequence"/>
</dbReference>
<dbReference type="Gramene" id="Mp8g02420.1">
    <property type="protein sequence ID" value="Mp8g02420.1.cds"/>
    <property type="gene ID" value="Mp8g02420"/>
</dbReference>
<dbReference type="AlphaFoldDB" id="A0A2R6XIY6"/>